<accession>A0AAD5T8S6</accession>
<dbReference type="Gene3D" id="1.10.1380.10">
    <property type="entry name" value="Neutral endopeptidase , domain2"/>
    <property type="match status" value="1"/>
</dbReference>
<evidence type="ECO:0000256" key="1">
    <source>
        <dbReference type="ARBA" id="ARBA00001947"/>
    </source>
</evidence>
<evidence type="ECO:0000313" key="11">
    <source>
        <dbReference type="EMBL" id="KAJ3133038.1"/>
    </source>
</evidence>
<dbReference type="PANTHER" id="PTHR11733:SF240">
    <property type="entry name" value="GH14155P-RELATED"/>
    <property type="match status" value="1"/>
</dbReference>
<sequence length="970" mass="106418">MTKDSGSNVPSEAEAAEAVIDIPANETLVNAVEIETSAEDTVDDETSASSTTTTTTTTVPFSFLPTFSTATLFARKYQGPAADGERTWLLGNHPASASALVLPVSVGEDDTLYPPIATAATADPVGLSAWWARLRPKNANANLPASTPPTSTYQQLPGAFSSSDREVDPLLVPNNPAAFSLSNWFRERLSLLHQQSRASRQRAAESWDALNACMGIMANFIVEFLAVGLYISALLWIFKRPATSPPVTFPPPDTDLPPPPPPVDPLPLPPVLEPSVLCTTKECVVASANILTAIDNSINPCNDFYNGAWIKSHSIPSSSSSQSIATVVTTNNNRVLKSLLTKSETSPNDPKSAEIFNKMKSFYNSCTSHQSDNDLTSQLVSSVSSKIIAKTPIIVSTFPIGRPQLRANSLTEIIVSSHEIGANPLFTIGTVSDPLYPTVRIVTIVPWETSLLGLGARELYSNETTLRTYQKSIENALTASFENKKDWKAVAEKIVLFEQDLVKILPNRTEIFEKDEFTATLAELQSAAPFISWTYFFSLSLSSTQVNSAMRISIPGGLDYFSHLSDLILSLKTTEPIDGYFIWHSVWKWAKFTGKNFRSTLTDLRLLLSGVKDTGDEVDEDARSLVCLDALTDAMSDAVARWFIEEAFNDDDQKAAEKMMNEIKASFQSALPFYRWLDIQTSSEAQKKLAAILATAGFDPSILDPEKLAYRYAPINPKPDKFMQNVIAAKTASVKYILGRIDEPVDRREQTYPVTKVNANYNPGANSIMINVGILQSPYFSTSQPLYLNYGAGGAVMGHELTHAFDNTGRKYDASGKSRDWWTPQTSEKFNQLTQCFVNQYSNYSVIGPDRIPINLDGELTLGENIADNGGLLRALEAWREDRSRHGGGARNGKLPGLEEFSEEQLFFIGYGQSWCQNVRPETLRGQVLSNEHAPAEWRVNGAVSNSLDFAKAFKCPVGSPLNPIEKCKI</sequence>
<dbReference type="CDD" id="cd08662">
    <property type="entry name" value="M13"/>
    <property type="match status" value="1"/>
</dbReference>
<dbReference type="PRINTS" id="PR00786">
    <property type="entry name" value="NEPRILYSIN"/>
</dbReference>
<dbReference type="Gene3D" id="3.40.390.10">
    <property type="entry name" value="Collagenase (Catalytic Domain)"/>
    <property type="match status" value="1"/>
</dbReference>
<keyword evidence="4" id="KW-0378">Hydrolase</keyword>
<keyword evidence="3" id="KW-0479">Metal-binding</keyword>
<evidence type="ECO:0000259" key="9">
    <source>
        <dbReference type="Pfam" id="PF01431"/>
    </source>
</evidence>
<evidence type="ECO:0000259" key="10">
    <source>
        <dbReference type="Pfam" id="PF05649"/>
    </source>
</evidence>
<feature type="compositionally biased region" description="Polar residues" evidence="7">
    <location>
        <begin position="141"/>
        <end position="155"/>
    </location>
</feature>
<organism evidence="11 12">
    <name type="scientific">Physocladia obscura</name>
    <dbReference type="NCBI Taxonomy" id="109957"/>
    <lineage>
        <taxon>Eukaryota</taxon>
        <taxon>Fungi</taxon>
        <taxon>Fungi incertae sedis</taxon>
        <taxon>Chytridiomycota</taxon>
        <taxon>Chytridiomycota incertae sedis</taxon>
        <taxon>Chytridiomycetes</taxon>
        <taxon>Chytridiales</taxon>
        <taxon>Chytriomycetaceae</taxon>
        <taxon>Physocladia</taxon>
    </lineage>
</organism>
<dbReference type="SUPFAM" id="SSF55486">
    <property type="entry name" value="Metalloproteases ('zincins'), catalytic domain"/>
    <property type="match status" value="1"/>
</dbReference>
<dbReference type="AlphaFoldDB" id="A0AAD5T8S6"/>
<comment type="caution">
    <text evidence="11">The sequence shown here is derived from an EMBL/GenBank/DDBJ whole genome shotgun (WGS) entry which is preliminary data.</text>
</comment>
<keyword evidence="8" id="KW-0812">Transmembrane</keyword>
<proteinExistence type="predicted"/>
<gene>
    <name evidence="11" type="primary">ECE2</name>
    <name evidence="11" type="ORF">HK100_004764</name>
</gene>
<feature type="domain" description="Peptidase M13 N-terminal" evidence="10">
    <location>
        <begin position="300"/>
        <end position="696"/>
    </location>
</feature>
<evidence type="ECO:0000256" key="8">
    <source>
        <dbReference type="SAM" id="Phobius"/>
    </source>
</evidence>
<dbReference type="InterPro" id="IPR024079">
    <property type="entry name" value="MetalloPept_cat_dom_sf"/>
</dbReference>
<comment type="cofactor">
    <cofactor evidence="1">
        <name>Zn(2+)</name>
        <dbReference type="ChEBI" id="CHEBI:29105"/>
    </cofactor>
</comment>
<dbReference type="PROSITE" id="PS51885">
    <property type="entry name" value="NEPRILYSIN"/>
    <property type="match status" value="1"/>
</dbReference>
<feature type="compositionally biased region" description="Acidic residues" evidence="7">
    <location>
        <begin position="36"/>
        <end position="46"/>
    </location>
</feature>
<feature type="domain" description="Peptidase M13 C-terminal" evidence="9">
    <location>
        <begin position="758"/>
        <end position="970"/>
    </location>
</feature>
<feature type="region of interest" description="Disordered" evidence="7">
    <location>
        <begin position="35"/>
        <end position="55"/>
    </location>
</feature>
<protein>
    <submittedName>
        <fullName evidence="11">Endothelin-converting enzyme 2</fullName>
    </submittedName>
</protein>
<evidence type="ECO:0000256" key="2">
    <source>
        <dbReference type="ARBA" id="ARBA00022670"/>
    </source>
</evidence>
<dbReference type="Pfam" id="PF05649">
    <property type="entry name" value="Peptidase_M13_N"/>
    <property type="match status" value="1"/>
</dbReference>
<dbReference type="GO" id="GO:0046872">
    <property type="term" value="F:metal ion binding"/>
    <property type="evidence" value="ECO:0007669"/>
    <property type="project" value="UniProtKB-KW"/>
</dbReference>
<feature type="non-terminal residue" evidence="11">
    <location>
        <position position="970"/>
    </location>
</feature>
<dbReference type="InterPro" id="IPR000718">
    <property type="entry name" value="Peptidase_M13"/>
</dbReference>
<keyword evidence="6" id="KW-0482">Metalloprotease</keyword>
<evidence type="ECO:0000313" key="12">
    <source>
        <dbReference type="Proteomes" id="UP001211907"/>
    </source>
</evidence>
<dbReference type="Proteomes" id="UP001211907">
    <property type="component" value="Unassembled WGS sequence"/>
</dbReference>
<dbReference type="InterPro" id="IPR042089">
    <property type="entry name" value="Peptidase_M13_dom_2"/>
</dbReference>
<dbReference type="GO" id="GO:0005886">
    <property type="term" value="C:plasma membrane"/>
    <property type="evidence" value="ECO:0007669"/>
    <property type="project" value="TreeGrafter"/>
</dbReference>
<keyword evidence="8" id="KW-0472">Membrane</keyword>
<dbReference type="EMBL" id="JADGJH010000230">
    <property type="protein sequence ID" value="KAJ3133038.1"/>
    <property type="molecule type" value="Genomic_DNA"/>
</dbReference>
<evidence type="ECO:0000256" key="5">
    <source>
        <dbReference type="ARBA" id="ARBA00022833"/>
    </source>
</evidence>
<keyword evidence="8" id="KW-1133">Transmembrane helix</keyword>
<keyword evidence="5" id="KW-0862">Zinc</keyword>
<reference evidence="11" key="1">
    <citation type="submission" date="2020-05" db="EMBL/GenBank/DDBJ databases">
        <title>Phylogenomic resolution of chytrid fungi.</title>
        <authorList>
            <person name="Stajich J.E."/>
            <person name="Amses K."/>
            <person name="Simmons R."/>
            <person name="Seto K."/>
            <person name="Myers J."/>
            <person name="Bonds A."/>
            <person name="Quandt C.A."/>
            <person name="Barry K."/>
            <person name="Liu P."/>
            <person name="Grigoriev I."/>
            <person name="Longcore J.E."/>
            <person name="James T.Y."/>
        </authorList>
    </citation>
    <scope>NUCLEOTIDE SEQUENCE</scope>
    <source>
        <strain evidence="11">JEL0513</strain>
    </source>
</reference>
<dbReference type="PANTHER" id="PTHR11733">
    <property type="entry name" value="ZINC METALLOPROTEASE FAMILY M13 NEPRILYSIN-RELATED"/>
    <property type="match status" value="1"/>
</dbReference>
<dbReference type="InterPro" id="IPR018497">
    <property type="entry name" value="Peptidase_M13_C"/>
</dbReference>
<evidence type="ECO:0000256" key="6">
    <source>
        <dbReference type="ARBA" id="ARBA00023049"/>
    </source>
</evidence>
<keyword evidence="12" id="KW-1185">Reference proteome</keyword>
<dbReference type="Pfam" id="PF01431">
    <property type="entry name" value="Peptidase_M13"/>
    <property type="match status" value="1"/>
</dbReference>
<name>A0AAD5T8S6_9FUNG</name>
<dbReference type="GO" id="GO:0016485">
    <property type="term" value="P:protein processing"/>
    <property type="evidence" value="ECO:0007669"/>
    <property type="project" value="TreeGrafter"/>
</dbReference>
<feature type="transmembrane region" description="Helical" evidence="8">
    <location>
        <begin position="209"/>
        <end position="238"/>
    </location>
</feature>
<evidence type="ECO:0000256" key="3">
    <source>
        <dbReference type="ARBA" id="ARBA00022723"/>
    </source>
</evidence>
<keyword evidence="2" id="KW-0645">Protease</keyword>
<dbReference type="GO" id="GO:0004222">
    <property type="term" value="F:metalloendopeptidase activity"/>
    <property type="evidence" value="ECO:0007669"/>
    <property type="project" value="InterPro"/>
</dbReference>
<dbReference type="InterPro" id="IPR008753">
    <property type="entry name" value="Peptidase_M13_N"/>
</dbReference>
<feature type="region of interest" description="Disordered" evidence="7">
    <location>
        <begin position="141"/>
        <end position="161"/>
    </location>
</feature>
<evidence type="ECO:0000256" key="7">
    <source>
        <dbReference type="SAM" id="MobiDB-lite"/>
    </source>
</evidence>
<evidence type="ECO:0000256" key="4">
    <source>
        <dbReference type="ARBA" id="ARBA00022801"/>
    </source>
</evidence>